<dbReference type="RefSeq" id="WP_338204737.1">
    <property type="nucleotide sequence ID" value="NZ_JAEKNR010000217.1"/>
</dbReference>
<feature type="domain" description="AB hydrolase-1" evidence="1">
    <location>
        <begin position="27"/>
        <end position="84"/>
    </location>
</feature>
<reference evidence="2" key="1">
    <citation type="submission" date="2020-10" db="EMBL/GenBank/DDBJ databases">
        <title>Ca. Dormibacterota MAGs.</title>
        <authorList>
            <person name="Montgomery K."/>
        </authorList>
    </citation>
    <scope>NUCLEOTIDE SEQUENCE [LARGE SCALE GENOMIC DNA]</scope>
    <source>
        <strain evidence="2">SC8812_S17_10</strain>
    </source>
</reference>
<keyword evidence="2" id="KW-0378">Hydrolase</keyword>
<evidence type="ECO:0000313" key="2">
    <source>
        <dbReference type="EMBL" id="MBJ7600776.1"/>
    </source>
</evidence>
<proteinExistence type="predicted"/>
<dbReference type="InterPro" id="IPR000073">
    <property type="entry name" value="AB_hydrolase_1"/>
</dbReference>
<comment type="caution">
    <text evidence="2">The sequence shown here is derived from an EMBL/GenBank/DDBJ whole genome shotgun (WGS) entry which is preliminary data.</text>
</comment>
<dbReference type="EMBL" id="JAEKNR010000217">
    <property type="protein sequence ID" value="MBJ7600776.1"/>
    <property type="molecule type" value="Genomic_DNA"/>
</dbReference>
<dbReference type="InterPro" id="IPR029058">
    <property type="entry name" value="AB_hydrolase_fold"/>
</dbReference>
<evidence type="ECO:0000259" key="1">
    <source>
        <dbReference type="Pfam" id="PF12697"/>
    </source>
</evidence>
<evidence type="ECO:0000313" key="3">
    <source>
        <dbReference type="Proteomes" id="UP000612893"/>
    </source>
</evidence>
<dbReference type="Pfam" id="PF12697">
    <property type="entry name" value="Abhydrolase_6"/>
    <property type="match status" value="1"/>
</dbReference>
<dbReference type="Gene3D" id="3.40.50.1820">
    <property type="entry name" value="alpha/beta hydrolase"/>
    <property type="match status" value="1"/>
</dbReference>
<accession>A0A934K374</accession>
<dbReference type="SUPFAM" id="SSF53474">
    <property type="entry name" value="alpha/beta-Hydrolases"/>
    <property type="match status" value="1"/>
</dbReference>
<dbReference type="Proteomes" id="UP000612893">
    <property type="component" value="Unassembled WGS sequence"/>
</dbReference>
<sequence length="99" mass="11084">MLDQGFAINHECYRALSTEVEARSAELFAGIDDLRVPVLIIQGAADPRPIAACDDLAERLPVVRHTVFEGAGHFPWVERPEDFRQTVISWMAELRPPQG</sequence>
<dbReference type="GO" id="GO:0016787">
    <property type="term" value="F:hydrolase activity"/>
    <property type="evidence" value="ECO:0007669"/>
    <property type="project" value="UniProtKB-KW"/>
</dbReference>
<dbReference type="AlphaFoldDB" id="A0A934K374"/>
<protein>
    <submittedName>
        <fullName evidence="2">Alpha/beta hydrolase</fullName>
    </submittedName>
</protein>
<name>A0A934K374_9BACT</name>
<gene>
    <name evidence="2" type="ORF">JF922_22235</name>
</gene>
<organism evidence="2 3">
    <name type="scientific">Candidatus Nephthysia bennettiae</name>
    <dbReference type="NCBI Taxonomy" id="3127016"/>
    <lineage>
        <taxon>Bacteria</taxon>
        <taxon>Bacillati</taxon>
        <taxon>Candidatus Dormiibacterota</taxon>
        <taxon>Candidatus Dormibacteria</taxon>
        <taxon>Candidatus Dormibacterales</taxon>
        <taxon>Candidatus Dormibacteraceae</taxon>
        <taxon>Candidatus Nephthysia</taxon>
    </lineage>
</organism>
<keyword evidence="3" id="KW-1185">Reference proteome</keyword>